<reference evidence="8" key="1">
    <citation type="submission" date="2001-07" db="EMBL/GenBank/DDBJ databases">
        <title>Arabidopsis cDNA clones.</title>
        <authorList>
            <person name="Shinn P."/>
            <person name="Chen H."/>
            <person name="Cheuk R."/>
            <person name="Kim C.J."/>
            <person name="Koesema E."/>
            <person name="Meyers M.C."/>
            <person name="Banh J."/>
            <person name="Bowser L."/>
            <person name="Carninci P."/>
            <person name="Dale J.M."/>
            <person name="Gibson H.A."/>
            <person name="Goldsmith A.D."/>
            <person name="Hayashizaki Y."/>
            <person name="Ishida J."/>
            <person name="Jiang P.X."/>
            <person name="Jones T."/>
            <person name="Kamiya A."/>
            <person name="Karlin-Neumann G."/>
            <person name="Kawai J."/>
            <person name="Lam B."/>
            <person name="Lee J.M."/>
            <person name="Lin J."/>
            <person name="Liu S.X."/>
            <person name="Miranda M."/>
            <person name="Narusaka M."/>
            <person name="Nguyen M."/>
            <person name="Onodera C.S."/>
            <person name="Palm C.J."/>
            <person name="Pham P.K."/>
            <person name="Quach H.L."/>
            <person name="Sakurai T."/>
            <person name="Satou M."/>
            <person name="Seki M."/>
            <person name="Southwick A."/>
            <person name="Tang C.C."/>
            <person name="Toriumi M."/>
            <person name="Yamada K."/>
            <person name="Yu G."/>
            <person name="Yu S."/>
            <person name="Shinozaki K."/>
            <person name="Davis R.W."/>
            <person name="Theologis A."/>
            <person name="Ecker J.R."/>
        </authorList>
    </citation>
    <scope>NUCLEOTIDE SEQUENCE</scope>
</reference>
<feature type="chain" id="PRO_5010147460" evidence="6">
    <location>
        <begin position="24"/>
        <end position="216"/>
    </location>
</feature>
<dbReference type="ExpressionAtlas" id="Q93VQ5">
    <property type="expression patterns" value="baseline and differential"/>
</dbReference>
<evidence type="ECO:0000313" key="9">
    <source>
        <dbReference type="EMBL" id="AAL15410.1"/>
    </source>
</evidence>
<comment type="subcellular location">
    <subcellularLocation>
        <location evidence="1">Secreted</location>
        <location evidence="1">Cell wall</location>
    </subcellularLocation>
</comment>
<protein>
    <submittedName>
        <fullName evidence="9">At1g29980/T1P2_9</fullName>
    </submittedName>
</protein>
<dbReference type="InterPro" id="IPR008979">
    <property type="entry name" value="Galactose-bd-like_sf"/>
</dbReference>
<dbReference type="EMBL" id="AY045649">
    <property type="protein sequence ID" value="AAK74007.1"/>
    <property type="molecule type" value="mRNA"/>
</dbReference>
<name>Q93VQ5_ARATH</name>
<evidence type="ECO:0000313" key="8">
    <source>
        <dbReference type="EMBL" id="AAK74007.1"/>
    </source>
</evidence>
<organism evidence="9">
    <name type="scientific">Arabidopsis thaliana</name>
    <name type="common">Mouse-ear cress</name>
    <dbReference type="NCBI Taxonomy" id="3702"/>
    <lineage>
        <taxon>Eukaryota</taxon>
        <taxon>Viridiplantae</taxon>
        <taxon>Streptophyta</taxon>
        <taxon>Embryophyta</taxon>
        <taxon>Tracheophyta</taxon>
        <taxon>Spermatophyta</taxon>
        <taxon>Magnoliopsida</taxon>
        <taxon>eudicotyledons</taxon>
        <taxon>Gunneridae</taxon>
        <taxon>Pentapetalae</taxon>
        <taxon>rosids</taxon>
        <taxon>malvids</taxon>
        <taxon>Brassicales</taxon>
        <taxon>Brassicaceae</taxon>
        <taxon>Camelineae</taxon>
        <taxon>Arabidopsis</taxon>
    </lineage>
</organism>
<evidence type="ECO:0000256" key="2">
    <source>
        <dbReference type="ARBA" id="ARBA00022512"/>
    </source>
</evidence>
<dbReference type="Pfam" id="PF04862">
    <property type="entry name" value="DUF642"/>
    <property type="match status" value="1"/>
</dbReference>
<evidence type="ECO:0000259" key="7">
    <source>
        <dbReference type="Pfam" id="PF04862"/>
    </source>
</evidence>
<dbReference type="EMBL" id="AY058236">
    <property type="protein sequence ID" value="AAL15410.1"/>
    <property type="molecule type" value="mRNA"/>
</dbReference>
<keyword evidence="5" id="KW-0325">Glycoprotein</keyword>
<dbReference type="InterPro" id="IPR052437">
    <property type="entry name" value="Pectin_Meth_Modulator"/>
</dbReference>
<evidence type="ECO:0000256" key="3">
    <source>
        <dbReference type="ARBA" id="ARBA00022525"/>
    </source>
</evidence>
<feature type="domain" description="DUF642" evidence="7">
    <location>
        <begin position="39"/>
        <end position="173"/>
    </location>
</feature>
<dbReference type="PANTHER" id="PTHR31265">
    <property type="entry name" value="OS02G0527500 PROTEIN-RELATED"/>
    <property type="match status" value="1"/>
</dbReference>
<dbReference type="SUPFAM" id="SSF49785">
    <property type="entry name" value="Galactose-binding domain-like"/>
    <property type="match status" value="1"/>
</dbReference>
<dbReference type="PANTHER" id="PTHR31265:SF1">
    <property type="entry name" value="OS01G0756600 PROTEIN"/>
    <property type="match status" value="1"/>
</dbReference>
<evidence type="ECO:0000256" key="5">
    <source>
        <dbReference type="ARBA" id="ARBA00023180"/>
    </source>
</evidence>
<keyword evidence="2" id="KW-0134">Cell wall</keyword>
<evidence type="ECO:0000256" key="4">
    <source>
        <dbReference type="ARBA" id="ARBA00022729"/>
    </source>
</evidence>
<keyword evidence="4 6" id="KW-0732">Signal</keyword>
<dbReference type="AlphaFoldDB" id="Q93VQ5"/>
<keyword evidence="3" id="KW-0964">Secreted</keyword>
<dbReference type="InterPro" id="IPR006946">
    <property type="entry name" value="DGR2-like_dom"/>
</dbReference>
<evidence type="ECO:0000256" key="6">
    <source>
        <dbReference type="SAM" id="SignalP"/>
    </source>
</evidence>
<dbReference type="IntAct" id="Q93VQ5">
    <property type="interactions" value="1"/>
</dbReference>
<proteinExistence type="evidence at transcript level"/>
<accession>Q93VQ5</accession>
<evidence type="ECO:0000256" key="1">
    <source>
        <dbReference type="ARBA" id="ARBA00004191"/>
    </source>
</evidence>
<feature type="signal peptide" evidence="6">
    <location>
        <begin position="1"/>
        <end position="23"/>
    </location>
</feature>
<reference evidence="9" key="2">
    <citation type="submission" date="2001-10" db="EMBL/GenBank/DDBJ databases">
        <title>Arabidopsis ORF clones.</title>
        <authorList>
            <person name="Kim C.J."/>
            <person name="Chen H."/>
            <person name="Cheuk R."/>
            <person name="Koesema E."/>
            <person name="Meyers M.C."/>
            <person name="Banh J."/>
            <person name="Bowser L."/>
            <person name="Carninci P."/>
            <person name="Dale J.M."/>
            <person name="Goldsmith A.D."/>
            <person name="Hayashizaki Y."/>
            <person name="Ishida J."/>
            <person name="Jiang P.X."/>
            <person name="Jones T."/>
            <person name="Kamiya A."/>
            <person name="Karlin-Neumann G."/>
            <person name="Kawai J."/>
            <person name="Lam B."/>
            <person name="Lee J.M."/>
            <person name="Lin J."/>
            <person name="Liu S.X."/>
            <person name="Miranda M."/>
            <person name="Narusaka M."/>
            <person name="Nguyen M."/>
            <person name="Onodera C.S."/>
            <person name="Palm C.J."/>
            <person name="Pham P.K."/>
            <person name="Quach H.L."/>
            <person name="Sakurai T."/>
            <person name="Satou M."/>
            <person name="Seki M."/>
            <person name="Southwick A."/>
            <person name="Tang C.C."/>
            <person name="Toriumi M."/>
            <person name="Yamada K."/>
            <person name="Yamamura Y."/>
            <person name="Yu G."/>
            <person name="Yu S."/>
            <person name="Shinozaki K."/>
            <person name="Davis R.W."/>
            <person name="Theologis A."/>
            <person name="Ecker J.R."/>
        </authorList>
    </citation>
    <scope>NUCLEOTIDE SEQUENCE</scope>
</reference>
<sequence>MVPSNNRCKWSSIFLFLLSVSVAVLVAVADDKSPAVEDGLVINGDFETSPSSGFPDDGVTDGPSDIPSWKSNGTVELINSGQKQGGMILIVPQGRHAVRLGNDAEISQDLTVEKGFVYSVTFSAARTCAQLESINVSVASVNADADDMLASRNVDLQTLYSVQGWDPYAWGLKRKMIMYGWFLRIRVWKMIRLVDQSSMTLLLRSSLLLINPKIMR</sequence>